<reference evidence="1 2" key="1">
    <citation type="submission" date="2021-06" db="EMBL/GenBank/DDBJ databases">
        <title>Caerostris darwini draft genome.</title>
        <authorList>
            <person name="Kono N."/>
            <person name="Arakawa K."/>
        </authorList>
    </citation>
    <scope>NUCLEOTIDE SEQUENCE [LARGE SCALE GENOMIC DNA]</scope>
</reference>
<organism evidence="1 2">
    <name type="scientific">Caerostris darwini</name>
    <dbReference type="NCBI Taxonomy" id="1538125"/>
    <lineage>
        <taxon>Eukaryota</taxon>
        <taxon>Metazoa</taxon>
        <taxon>Ecdysozoa</taxon>
        <taxon>Arthropoda</taxon>
        <taxon>Chelicerata</taxon>
        <taxon>Arachnida</taxon>
        <taxon>Araneae</taxon>
        <taxon>Araneomorphae</taxon>
        <taxon>Entelegynae</taxon>
        <taxon>Araneoidea</taxon>
        <taxon>Araneidae</taxon>
        <taxon>Caerostris</taxon>
    </lineage>
</organism>
<keyword evidence="2" id="KW-1185">Reference proteome</keyword>
<proteinExistence type="predicted"/>
<accession>A0AAV4TGI0</accession>
<comment type="caution">
    <text evidence="1">The sequence shown here is derived from an EMBL/GenBank/DDBJ whole genome shotgun (WGS) entry which is preliminary data.</text>
</comment>
<dbReference type="Proteomes" id="UP001054837">
    <property type="component" value="Unassembled WGS sequence"/>
</dbReference>
<dbReference type="AlphaFoldDB" id="A0AAV4TGI0"/>
<dbReference type="EMBL" id="BPLQ01009576">
    <property type="protein sequence ID" value="GIY44834.1"/>
    <property type="molecule type" value="Genomic_DNA"/>
</dbReference>
<protein>
    <submittedName>
        <fullName evidence="1">Uncharacterized protein</fullName>
    </submittedName>
</protein>
<evidence type="ECO:0000313" key="2">
    <source>
        <dbReference type="Proteomes" id="UP001054837"/>
    </source>
</evidence>
<sequence length="146" mass="16441">MVHNLLCNLVPPCYSPRLHINIYKIPAIADSNLSRTFDRKFDPAPQNYTPWRVIHLESIPLRFGFALTSKYPLPNDIEPNRFPTLRRTTRGAAVCGQAPLYTTYTSGNLPRTCPVSNLMKIRIVKGLTKDSIDSIQKGSALTTSWP</sequence>
<gene>
    <name evidence="1" type="ORF">CDAR_484401</name>
</gene>
<name>A0AAV4TGI0_9ARAC</name>
<evidence type="ECO:0000313" key="1">
    <source>
        <dbReference type="EMBL" id="GIY44834.1"/>
    </source>
</evidence>